<evidence type="ECO:0000313" key="11">
    <source>
        <dbReference type="Proteomes" id="UP000006755"/>
    </source>
</evidence>
<dbReference type="Pfam" id="PF00588">
    <property type="entry name" value="SpoU_methylase"/>
    <property type="match status" value="1"/>
</dbReference>
<keyword evidence="6 7" id="KW-0694">RNA-binding</keyword>
<keyword evidence="1 7" id="KW-0820">tRNA-binding</keyword>
<comment type="caution">
    <text evidence="7">Lacks conserved residue(s) required for the propagation of feature annotation.</text>
</comment>
<keyword evidence="2 7" id="KW-0489">Methyltransferase</keyword>
<feature type="domain" description="tRNA/rRNA methyltransferase SpoU type" evidence="8">
    <location>
        <begin position="20"/>
        <end position="159"/>
    </location>
</feature>
<dbReference type="CDD" id="cd18092">
    <property type="entry name" value="SpoU-like_TrmH"/>
    <property type="match status" value="1"/>
</dbReference>
<evidence type="ECO:0000256" key="6">
    <source>
        <dbReference type="ARBA" id="ARBA00022884"/>
    </source>
</evidence>
<evidence type="ECO:0000256" key="1">
    <source>
        <dbReference type="ARBA" id="ARBA00022555"/>
    </source>
</evidence>
<sequence length="233" mass="26063">MSPERFERIKQVLALRQPDLTLCMDQVHKGHNLSAAVRTADAVGIHEVHGVFPETGVRMRPHTAGGSLNWVKVHRHRTIQDAVAALRAQGMQIVVTNLSEQAKDFRDIDYTKPTALLVGQELQGISQEALDLADHQVVIPMLGMVQSLNVSVASALILYEAQRQRQLAGLYQHCRLPEVEQQRLLFERGYPQLAQQCKRKGLPYPSIDAAGGVQASDQWWQQMRTSGDLHPEP</sequence>
<dbReference type="STRING" id="745411.B3C1_01425"/>
<dbReference type="PANTHER" id="PTHR43453">
    <property type="entry name" value="RRNA METHYLASE-LIKE"/>
    <property type="match status" value="1"/>
</dbReference>
<organism evidence="10 11">
    <name type="scientific">Gallaecimonas xiamenensis 3-C-1</name>
    <dbReference type="NCBI Taxonomy" id="745411"/>
    <lineage>
        <taxon>Bacteria</taxon>
        <taxon>Pseudomonadati</taxon>
        <taxon>Pseudomonadota</taxon>
        <taxon>Gammaproteobacteria</taxon>
        <taxon>Enterobacterales</taxon>
        <taxon>Gallaecimonadaceae</taxon>
        <taxon>Gallaecimonas</taxon>
    </lineage>
</organism>
<dbReference type="InterPro" id="IPR001537">
    <property type="entry name" value="SpoU_MeTrfase"/>
</dbReference>
<dbReference type="EMBL" id="AMRI01000002">
    <property type="protein sequence ID" value="EKE77430.1"/>
    <property type="molecule type" value="Genomic_DNA"/>
</dbReference>
<gene>
    <name evidence="7" type="primary">trmH</name>
    <name evidence="10" type="ORF">B3C1_01425</name>
</gene>
<dbReference type="OrthoDB" id="9794400at2"/>
<evidence type="ECO:0000256" key="3">
    <source>
        <dbReference type="ARBA" id="ARBA00022679"/>
    </source>
</evidence>
<dbReference type="eggNOG" id="COG0566">
    <property type="taxonomic scope" value="Bacteria"/>
</dbReference>
<keyword evidence="5 7" id="KW-0819">tRNA processing</keyword>
<evidence type="ECO:0000256" key="4">
    <source>
        <dbReference type="ARBA" id="ARBA00022691"/>
    </source>
</evidence>
<evidence type="ECO:0000256" key="2">
    <source>
        <dbReference type="ARBA" id="ARBA00022603"/>
    </source>
</evidence>
<feature type="binding site" evidence="7">
    <location>
        <position position="148"/>
    </location>
    <ligand>
        <name>S-adenosyl-L-methionine</name>
        <dbReference type="ChEBI" id="CHEBI:59789"/>
    </ligand>
</feature>
<dbReference type="InterPro" id="IPR029028">
    <property type="entry name" value="Alpha/beta_knot_MTases"/>
</dbReference>
<comment type="function">
    <text evidence="7">Catalyzes the 2'-O methylation of guanosine at position 18 in tRNA.</text>
</comment>
<dbReference type="PATRIC" id="fig|745411.4.peg.276"/>
<reference evidence="10 11" key="1">
    <citation type="journal article" date="2012" name="J. Bacteriol.">
        <title>Genome Sequence of Gallaecimonas xiamenensis Type Strain 3-C-1.</title>
        <authorList>
            <person name="Lai Q."/>
            <person name="Wang L."/>
            <person name="Wang W."/>
            <person name="Shao Z."/>
        </authorList>
    </citation>
    <scope>NUCLEOTIDE SEQUENCE [LARGE SCALE GENOMIC DNA]</scope>
    <source>
        <strain evidence="10 11">3-C-1</strain>
    </source>
</reference>
<dbReference type="InterPro" id="IPR022724">
    <property type="entry name" value="rRNA_MeTrfase_SpoU_C"/>
</dbReference>
<name>K2KJD3_9GAMM</name>
<dbReference type="Pfam" id="PF12105">
    <property type="entry name" value="SpoU_methylas_C"/>
    <property type="match status" value="1"/>
</dbReference>
<dbReference type="HAMAP" id="MF_02060">
    <property type="entry name" value="tRNA_methyltr_TrmH"/>
    <property type="match status" value="1"/>
</dbReference>
<evidence type="ECO:0000256" key="7">
    <source>
        <dbReference type="HAMAP-Rule" id="MF_02060"/>
    </source>
</evidence>
<dbReference type="NCBIfam" id="NF008295">
    <property type="entry name" value="PRK11081.1"/>
    <property type="match status" value="1"/>
</dbReference>
<comment type="catalytic activity">
    <reaction evidence="7">
        <text>guanosine(18) in tRNA + S-adenosyl-L-methionine = 2'-O-methylguanosine(18) in tRNA + S-adenosyl-L-homocysteine + H(+)</text>
        <dbReference type="Rhea" id="RHEA:20077"/>
        <dbReference type="Rhea" id="RHEA-COMP:10190"/>
        <dbReference type="Rhea" id="RHEA-COMP:10192"/>
        <dbReference type="ChEBI" id="CHEBI:15378"/>
        <dbReference type="ChEBI" id="CHEBI:57856"/>
        <dbReference type="ChEBI" id="CHEBI:59789"/>
        <dbReference type="ChEBI" id="CHEBI:74269"/>
        <dbReference type="ChEBI" id="CHEBI:74445"/>
        <dbReference type="EC" id="2.1.1.34"/>
    </reaction>
</comment>
<dbReference type="SUPFAM" id="SSF75217">
    <property type="entry name" value="alpha/beta knot"/>
    <property type="match status" value="1"/>
</dbReference>
<dbReference type="AlphaFoldDB" id="K2KJD3"/>
<dbReference type="EC" id="2.1.1.34" evidence="7"/>
<dbReference type="GO" id="GO:0000049">
    <property type="term" value="F:tRNA binding"/>
    <property type="evidence" value="ECO:0007669"/>
    <property type="project" value="UniProtKB-UniRule"/>
</dbReference>
<feature type="binding site" evidence="7">
    <location>
        <position position="139"/>
    </location>
    <ligand>
        <name>S-adenosyl-L-methionine</name>
        <dbReference type="ChEBI" id="CHEBI:59789"/>
    </ligand>
</feature>
<feature type="domain" description="RNA methyltransferase SpoU/TrmH type C-terminal" evidence="9">
    <location>
        <begin position="163"/>
        <end position="215"/>
    </location>
</feature>
<keyword evidence="4 7" id="KW-0949">S-adenosyl-L-methionine</keyword>
<proteinExistence type="inferred from homology"/>
<dbReference type="PANTHER" id="PTHR43453:SF1">
    <property type="entry name" value="TRNA_RRNA METHYLTRANSFERASE SPOU TYPE DOMAIN-CONTAINING PROTEIN"/>
    <property type="match status" value="1"/>
</dbReference>
<dbReference type="FunFam" id="3.40.1280.10:FF:000009">
    <property type="entry name" value="tRNA (guanosine(18)-2'-O)-methyltransferase"/>
    <property type="match status" value="1"/>
</dbReference>
<dbReference type="Gene3D" id="3.40.1280.10">
    <property type="match status" value="1"/>
</dbReference>
<evidence type="ECO:0000256" key="5">
    <source>
        <dbReference type="ARBA" id="ARBA00022694"/>
    </source>
</evidence>
<keyword evidence="3 7" id="KW-0808">Transferase</keyword>
<comment type="caution">
    <text evidence="10">The sequence shown here is derived from an EMBL/GenBank/DDBJ whole genome shotgun (WGS) entry which is preliminary data.</text>
</comment>
<accession>K2KJD3</accession>
<dbReference type="InterPro" id="IPR033671">
    <property type="entry name" value="TrmH"/>
</dbReference>
<dbReference type="RefSeq" id="WP_008482420.1">
    <property type="nucleotide sequence ID" value="NZ_AMRI01000002.1"/>
</dbReference>
<evidence type="ECO:0000313" key="10">
    <source>
        <dbReference type="EMBL" id="EKE77430.1"/>
    </source>
</evidence>
<keyword evidence="11" id="KW-1185">Reference proteome</keyword>
<feature type="binding site" evidence="7">
    <location>
        <position position="96"/>
    </location>
    <ligand>
        <name>S-adenosyl-L-methionine</name>
        <dbReference type="ChEBI" id="CHEBI:59789"/>
    </ligand>
</feature>
<dbReference type="Proteomes" id="UP000006755">
    <property type="component" value="Unassembled WGS sequence"/>
</dbReference>
<protein>
    <recommendedName>
        <fullName evidence="7">tRNA (guanosine(18)-2'-O)-methyltransferase</fullName>
        <ecNumber evidence="7">2.1.1.34</ecNumber>
    </recommendedName>
    <alternativeName>
        <fullName evidence="7">tRNA [Gm18] methyltransferase</fullName>
    </alternativeName>
</protein>
<dbReference type="GO" id="GO:0141100">
    <property type="term" value="F:tRNA (guanine(18)-2'-O)-methyltransferase activity"/>
    <property type="evidence" value="ECO:0007669"/>
    <property type="project" value="UniProtKB-UniRule"/>
</dbReference>
<dbReference type="InterPro" id="IPR029026">
    <property type="entry name" value="tRNA_m1G_MTases_N"/>
</dbReference>
<evidence type="ECO:0000259" key="9">
    <source>
        <dbReference type="Pfam" id="PF12105"/>
    </source>
</evidence>
<evidence type="ECO:0000259" key="8">
    <source>
        <dbReference type="Pfam" id="PF00588"/>
    </source>
</evidence>
<comment type="similarity">
    <text evidence="7">Belongs to the class IV-like SAM-binding methyltransferase superfamily. RNA methyltransferase TrmH family.</text>
</comment>
<dbReference type="GO" id="GO:0002938">
    <property type="term" value="P:tRNA guanine ribose methylation"/>
    <property type="evidence" value="ECO:0007669"/>
    <property type="project" value="UniProtKB-UniRule"/>
</dbReference>